<dbReference type="Pfam" id="PF10340">
    <property type="entry name" value="Say1_Mug180"/>
    <property type="match status" value="1"/>
</dbReference>
<evidence type="ECO:0000256" key="1">
    <source>
        <dbReference type="ARBA" id="ARBA00022801"/>
    </source>
</evidence>
<dbReference type="InterPro" id="IPR029058">
    <property type="entry name" value="AB_hydrolase_fold"/>
</dbReference>
<reference evidence="3 4" key="1">
    <citation type="submission" date="2019-04" db="EMBL/GenBank/DDBJ databases">
        <title>Friends and foes A comparative genomics studyof 23 Aspergillus species from section Flavi.</title>
        <authorList>
            <consortium name="DOE Joint Genome Institute"/>
            <person name="Kjaerbolling I."/>
            <person name="Vesth T."/>
            <person name="Frisvad J.C."/>
            <person name="Nybo J.L."/>
            <person name="Theobald S."/>
            <person name="Kildgaard S."/>
            <person name="Isbrandt T."/>
            <person name="Kuo A."/>
            <person name="Sato A."/>
            <person name="Lyhne E.K."/>
            <person name="Kogle M.E."/>
            <person name="Wiebenga A."/>
            <person name="Kun R.S."/>
            <person name="Lubbers R.J."/>
            <person name="Makela M.R."/>
            <person name="Barry K."/>
            <person name="Chovatia M."/>
            <person name="Clum A."/>
            <person name="Daum C."/>
            <person name="Haridas S."/>
            <person name="He G."/>
            <person name="LaButti K."/>
            <person name="Lipzen A."/>
            <person name="Mondo S."/>
            <person name="Riley R."/>
            <person name="Salamov A."/>
            <person name="Simmons B.A."/>
            <person name="Magnuson J.K."/>
            <person name="Henrissat B."/>
            <person name="Mortensen U.H."/>
            <person name="Larsen T.O."/>
            <person name="Devries R.P."/>
            <person name="Grigoriev I.V."/>
            <person name="Machida M."/>
            <person name="Baker S.E."/>
            <person name="Andersen M.R."/>
        </authorList>
    </citation>
    <scope>NUCLEOTIDE SEQUENCE [LARGE SCALE GENOMIC DNA]</scope>
    <source>
        <strain evidence="3 4">IBT 29228</strain>
    </source>
</reference>
<sequence length="397" mass="44688">MTARDSNAPPRIGVRDIIALTIFILIRVPWTLLKTTLYHLNGAPNRPVLRKDITRSLIREAFEHIPLRVHNAFPDSARSKTLTSTRYSPYGSRFFHRIQRPNFTGYWVCRGLSATPIAPKHADLVIYHLRGSGYALGHAGDTLPGLLFLAEILEKKGIKACIFTLDYSLVPNGAFPRQIYECVGAYEYLLHEMGVQAEKVCLVGESAGGHLALSFLIAIAGIFSLNKEEEEMMMSMKKKKKTYPRPGSMVLLSPWVDLSLSSPMVPVLEKRDFMSRAFLQRSGRELLRFDPQLISLFEDLTSHSIERGSWRHILPTRTWVSAGEDEMFGDDIARFVNCAREDGVEIQLQVEAGRCHSWQSGEAFLAMRRILDMPLQWAREELMPGLVSVGGVIAGFV</sequence>
<dbReference type="InterPro" id="IPR050300">
    <property type="entry name" value="GDXG_lipolytic_enzyme"/>
</dbReference>
<dbReference type="PANTHER" id="PTHR48081">
    <property type="entry name" value="AB HYDROLASE SUPERFAMILY PROTEIN C4A8.06C"/>
    <property type="match status" value="1"/>
</dbReference>
<dbReference type="PANTHER" id="PTHR48081:SF11">
    <property type="entry name" value="ALPHA_BETA HYDROLASE FOLD-3 DOMAIN-CONTAINING PROTEIN-RELATED"/>
    <property type="match status" value="1"/>
</dbReference>
<keyword evidence="4" id="KW-1185">Reference proteome</keyword>
<feature type="transmembrane region" description="Helical" evidence="2">
    <location>
        <begin position="12"/>
        <end position="30"/>
    </location>
</feature>
<dbReference type="InterPro" id="IPR019436">
    <property type="entry name" value="Say1-like"/>
</dbReference>
<keyword evidence="2" id="KW-1133">Transmembrane helix</keyword>
<keyword evidence="1 3" id="KW-0378">Hydrolase</keyword>
<protein>
    <submittedName>
        <fullName evidence="3">Alpha/Beta hydrolase protein</fullName>
    </submittedName>
</protein>
<dbReference type="Proteomes" id="UP000326198">
    <property type="component" value="Unassembled WGS sequence"/>
</dbReference>
<dbReference type="AlphaFoldDB" id="A0A5N7BA59"/>
<dbReference type="GO" id="GO:0016787">
    <property type="term" value="F:hydrolase activity"/>
    <property type="evidence" value="ECO:0007669"/>
    <property type="project" value="UniProtKB-KW"/>
</dbReference>
<accession>A0A5N7BA59</accession>
<evidence type="ECO:0000313" key="4">
    <source>
        <dbReference type="Proteomes" id="UP000326198"/>
    </source>
</evidence>
<keyword evidence="2" id="KW-0472">Membrane</keyword>
<dbReference type="Gene3D" id="3.40.50.1820">
    <property type="entry name" value="alpha/beta hydrolase"/>
    <property type="match status" value="1"/>
</dbReference>
<gene>
    <name evidence="3" type="ORF">BDV26DRAFT_292037</name>
</gene>
<evidence type="ECO:0000313" key="3">
    <source>
        <dbReference type="EMBL" id="KAE8378639.1"/>
    </source>
</evidence>
<name>A0A5N7BA59_9EURO</name>
<proteinExistence type="predicted"/>
<evidence type="ECO:0000256" key="2">
    <source>
        <dbReference type="SAM" id="Phobius"/>
    </source>
</evidence>
<dbReference type="SUPFAM" id="SSF53474">
    <property type="entry name" value="alpha/beta-Hydrolases"/>
    <property type="match status" value="1"/>
</dbReference>
<dbReference type="OrthoDB" id="2152029at2759"/>
<organism evidence="3 4">
    <name type="scientific">Aspergillus bertholletiae</name>
    <dbReference type="NCBI Taxonomy" id="1226010"/>
    <lineage>
        <taxon>Eukaryota</taxon>
        <taxon>Fungi</taxon>
        <taxon>Dikarya</taxon>
        <taxon>Ascomycota</taxon>
        <taxon>Pezizomycotina</taxon>
        <taxon>Eurotiomycetes</taxon>
        <taxon>Eurotiomycetidae</taxon>
        <taxon>Eurotiales</taxon>
        <taxon>Aspergillaceae</taxon>
        <taxon>Aspergillus</taxon>
        <taxon>Aspergillus subgen. Circumdati</taxon>
    </lineage>
</organism>
<dbReference type="EMBL" id="ML736205">
    <property type="protein sequence ID" value="KAE8378639.1"/>
    <property type="molecule type" value="Genomic_DNA"/>
</dbReference>
<keyword evidence="2" id="KW-0812">Transmembrane</keyword>